<dbReference type="PANTHER" id="PTHR11373:SF32">
    <property type="entry name" value="DEOXYGUANOSINETRIPHOSPHATE TRIPHOSPHOHYDROLASE"/>
    <property type="match status" value="1"/>
</dbReference>
<dbReference type="InterPro" id="IPR006261">
    <property type="entry name" value="dGTPase"/>
</dbReference>
<dbReference type="Gene3D" id="1.10.3210.10">
    <property type="entry name" value="Hypothetical protein af1432"/>
    <property type="match status" value="1"/>
</dbReference>
<dbReference type="SMART" id="SM00471">
    <property type="entry name" value="HDc"/>
    <property type="match status" value="1"/>
</dbReference>
<organism evidence="4 5">
    <name type="scientific">Ruficoccus amylovorans</name>
    <dbReference type="NCBI Taxonomy" id="1804625"/>
    <lineage>
        <taxon>Bacteria</taxon>
        <taxon>Pseudomonadati</taxon>
        <taxon>Verrucomicrobiota</taxon>
        <taxon>Opitutia</taxon>
        <taxon>Puniceicoccales</taxon>
        <taxon>Cerasicoccaceae</taxon>
        <taxon>Ruficoccus</taxon>
    </lineage>
</organism>
<dbReference type="PROSITE" id="PS51831">
    <property type="entry name" value="HD"/>
    <property type="match status" value="1"/>
</dbReference>
<feature type="compositionally biased region" description="Basic and acidic residues" evidence="2">
    <location>
        <begin position="1"/>
        <end position="11"/>
    </location>
</feature>
<dbReference type="SUPFAM" id="SSF109604">
    <property type="entry name" value="HD-domain/PDEase-like"/>
    <property type="match status" value="1"/>
</dbReference>
<dbReference type="PANTHER" id="PTHR11373">
    <property type="entry name" value="DEOXYNUCLEOSIDE TRIPHOSPHATE TRIPHOSPHOHYDROLASE"/>
    <property type="match status" value="1"/>
</dbReference>
<dbReference type="InterPro" id="IPR050135">
    <property type="entry name" value="dGTPase-like"/>
</dbReference>
<dbReference type="NCBIfam" id="TIGR01353">
    <property type="entry name" value="dGTP_triPase"/>
    <property type="match status" value="1"/>
</dbReference>
<dbReference type="CDD" id="cd00077">
    <property type="entry name" value="HDc"/>
    <property type="match status" value="1"/>
</dbReference>
<dbReference type="InterPro" id="IPR006674">
    <property type="entry name" value="HD_domain"/>
</dbReference>
<keyword evidence="1 4" id="KW-0378">Hydrolase</keyword>
<dbReference type="GO" id="GO:0006203">
    <property type="term" value="P:dGTP catabolic process"/>
    <property type="evidence" value="ECO:0007669"/>
    <property type="project" value="TreeGrafter"/>
</dbReference>
<dbReference type="AlphaFoldDB" id="A0A842HAL9"/>
<feature type="domain" description="HD" evidence="3">
    <location>
        <begin position="62"/>
        <end position="234"/>
    </location>
</feature>
<dbReference type="Proteomes" id="UP000546464">
    <property type="component" value="Unassembled WGS sequence"/>
</dbReference>
<dbReference type="Pfam" id="PF13286">
    <property type="entry name" value="HD_assoc"/>
    <property type="match status" value="1"/>
</dbReference>
<dbReference type="InterPro" id="IPR003607">
    <property type="entry name" value="HD/PDEase_dom"/>
</dbReference>
<dbReference type="EMBL" id="JACHVB010000012">
    <property type="protein sequence ID" value="MBC2593179.1"/>
    <property type="molecule type" value="Genomic_DNA"/>
</dbReference>
<dbReference type="InterPro" id="IPR026875">
    <property type="entry name" value="PHydrolase_assoc_dom"/>
</dbReference>
<evidence type="ECO:0000259" key="3">
    <source>
        <dbReference type="PROSITE" id="PS51831"/>
    </source>
</evidence>
<proteinExistence type="predicted"/>
<keyword evidence="5" id="KW-1185">Reference proteome</keyword>
<evidence type="ECO:0000256" key="1">
    <source>
        <dbReference type="ARBA" id="ARBA00022801"/>
    </source>
</evidence>
<name>A0A842HAL9_9BACT</name>
<accession>A0A842HAL9</accession>
<dbReference type="Pfam" id="PF01966">
    <property type="entry name" value="HD"/>
    <property type="match status" value="1"/>
</dbReference>
<evidence type="ECO:0000313" key="5">
    <source>
        <dbReference type="Proteomes" id="UP000546464"/>
    </source>
</evidence>
<dbReference type="RefSeq" id="WP_185674171.1">
    <property type="nucleotide sequence ID" value="NZ_JACHVB010000012.1"/>
</dbReference>
<evidence type="ECO:0000313" key="4">
    <source>
        <dbReference type="EMBL" id="MBC2593179.1"/>
    </source>
</evidence>
<dbReference type="GO" id="GO:0008832">
    <property type="term" value="F:dGTPase activity"/>
    <property type="evidence" value="ECO:0007669"/>
    <property type="project" value="TreeGrafter"/>
</dbReference>
<comment type="caution">
    <text evidence="4">The sequence shown here is derived from an EMBL/GenBank/DDBJ whole genome shotgun (WGS) entry which is preliminary data.</text>
</comment>
<sequence length="428" mass="48948">MPEPFYRDFDNARYGSTRSGDSDERSPFQLDRDRVVFSYAFRRLQSKTQVFQSGEYDFYRTRLTHSLEVARIARSIGEHLNRRYPEVALDGDLLEAVGLSHDLGHPPFGHIGERKLNELMAPWGGFEGNAQTARILTETFWQRKDSPHGMSPSRAFLDGILKYKALWMDCCTPPTETSGAEYPENHFLYDEQAGVRDFVAGGEWPSDAVAPDTANTAKSLECQVMDWADDTAYSLHDIVDSVKAGYLTRAAIVRWAEGPGSKRADSPAFKSLLELLEEDYLEAIFARKLGEFIRAVELVPFDGVLADKTARYRWRLQVPEEILAECSLYKKIAFDLVFRSPRIQQVEFKSGFLIERLFKAFFDCHLKPGSSGLKLLPEPALTWVEREEDEHRRARLLCDTLTQLTDHEAIRLYRHLFDPEFGSITDLL</sequence>
<feature type="region of interest" description="Disordered" evidence="2">
    <location>
        <begin position="1"/>
        <end position="27"/>
    </location>
</feature>
<reference evidence="4 5" key="1">
    <citation type="submission" date="2020-07" db="EMBL/GenBank/DDBJ databases">
        <authorList>
            <person name="Feng X."/>
        </authorList>
    </citation>
    <scope>NUCLEOTIDE SEQUENCE [LARGE SCALE GENOMIC DNA]</scope>
    <source>
        <strain evidence="4 5">JCM31066</strain>
    </source>
</reference>
<protein>
    <submittedName>
        <fullName evidence="4">DNTP triphosphohydrolase</fullName>
    </submittedName>
</protein>
<evidence type="ECO:0000256" key="2">
    <source>
        <dbReference type="SAM" id="MobiDB-lite"/>
    </source>
</evidence>
<gene>
    <name evidence="4" type="primary">dgt</name>
    <name evidence="4" type="ORF">H5P28_02790</name>
</gene>